<keyword evidence="1" id="KW-0812">Transmembrane</keyword>
<dbReference type="AlphaFoldDB" id="A0A0C2CI98"/>
<keyword evidence="1" id="KW-1133">Transmembrane helix</keyword>
<name>A0A0C2CI98_9BILA</name>
<proteinExistence type="predicted"/>
<sequence>MRRCESSSFMLKLFFHYLCISHFIFIICTLDMSSKPLRVDVLSGASRLDEPIAAVRKAIADLGSILLNAAKASNDSVHVDACARQIAFGIARIWAGALLIRHASDQDATKGDVNVAYRWCCEQPLVDLKMDWLSGDRVQLDRDIVFQNFSEGSRNSKL</sequence>
<dbReference type="EMBL" id="KN736236">
    <property type="protein sequence ID" value="KIH56118.1"/>
    <property type="molecule type" value="Genomic_DNA"/>
</dbReference>
<dbReference type="Proteomes" id="UP000054047">
    <property type="component" value="Unassembled WGS sequence"/>
</dbReference>
<dbReference type="OrthoDB" id="5811916at2759"/>
<reference evidence="3 4" key="1">
    <citation type="submission" date="2013-12" db="EMBL/GenBank/DDBJ databases">
        <title>Draft genome of the parsitic nematode Ancylostoma duodenale.</title>
        <authorList>
            <person name="Mitreva M."/>
        </authorList>
    </citation>
    <scope>NUCLEOTIDE SEQUENCE [LARGE SCALE GENOMIC DNA]</scope>
    <source>
        <strain evidence="3 4">Zhejiang</strain>
    </source>
</reference>
<feature type="domain" description="Acyl-CoA dehydrogenase 11-like C-terminal" evidence="2">
    <location>
        <begin position="42"/>
        <end position="146"/>
    </location>
</feature>
<dbReference type="InterPro" id="IPR053998">
    <property type="entry name" value="ACDH-11_C"/>
</dbReference>
<organism evidence="3 4">
    <name type="scientific">Ancylostoma duodenale</name>
    <dbReference type="NCBI Taxonomy" id="51022"/>
    <lineage>
        <taxon>Eukaryota</taxon>
        <taxon>Metazoa</taxon>
        <taxon>Ecdysozoa</taxon>
        <taxon>Nematoda</taxon>
        <taxon>Chromadorea</taxon>
        <taxon>Rhabditida</taxon>
        <taxon>Rhabditina</taxon>
        <taxon>Rhabditomorpha</taxon>
        <taxon>Strongyloidea</taxon>
        <taxon>Ancylostomatidae</taxon>
        <taxon>Ancylostomatinae</taxon>
        <taxon>Ancylostoma</taxon>
    </lineage>
</organism>
<evidence type="ECO:0000256" key="1">
    <source>
        <dbReference type="SAM" id="Phobius"/>
    </source>
</evidence>
<evidence type="ECO:0000259" key="2">
    <source>
        <dbReference type="Pfam" id="PF22217"/>
    </source>
</evidence>
<keyword evidence="1" id="KW-0472">Membrane</keyword>
<evidence type="ECO:0000313" key="3">
    <source>
        <dbReference type="EMBL" id="KIH56118.1"/>
    </source>
</evidence>
<gene>
    <name evidence="3" type="ORF">ANCDUO_13704</name>
</gene>
<dbReference type="Pfam" id="PF22217">
    <property type="entry name" value="ACDH-11_C"/>
    <property type="match status" value="1"/>
</dbReference>
<evidence type="ECO:0000313" key="4">
    <source>
        <dbReference type="Proteomes" id="UP000054047"/>
    </source>
</evidence>
<feature type="transmembrane region" description="Helical" evidence="1">
    <location>
        <begin position="13"/>
        <end position="30"/>
    </location>
</feature>
<protein>
    <recommendedName>
        <fullName evidence="2">Acyl-CoA dehydrogenase 11-like C-terminal domain-containing protein</fullName>
    </recommendedName>
</protein>
<accession>A0A0C2CI98</accession>
<keyword evidence="4" id="KW-1185">Reference proteome</keyword>